<keyword evidence="1" id="KW-0472">Membrane</keyword>
<feature type="non-terminal residue" evidence="2">
    <location>
        <position position="140"/>
    </location>
</feature>
<feature type="transmembrane region" description="Helical" evidence="1">
    <location>
        <begin position="35"/>
        <end position="55"/>
    </location>
</feature>
<dbReference type="EMBL" id="JTDY01005689">
    <property type="protein sequence ID" value="KOB66749.1"/>
    <property type="molecule type" value="Genomic_DNA"/>
</dbReference>
<accession>A0A0L7KUQ1</accession>
<organism evidence="2 3">
    <name type="scientific">Operophtera brumata</name>
    <name type="common">Winter moth</name>
    <name type="synonym">Phalaena brumata</name>
    <dbReference type="NCBI Taxonomy" id="104452"/>
    <lineage>
        <taxon>Eukaryota</taxon>
        <taxon>Metazoa</taxon>
        <taxon>Ecdysozoa</taxon>
        <taxon>Arthropoda</taxon>
        <taxon>Hexapoda</taxon>
        <taxon>Insecta</taxon>
        <taxon>Pterygota</taxon>
        <taxon>Neoptera</taxon>
        <taxon>Endopterygota</taxon>
        <taxon>Lepidoptera</taxon>
        <taxon>Glossata</taxon>
        <taxon>Ditrysia</taxon>
        <taxon>Geometroidea</taxon>
        <taxon>Geometridae</taxon>
        <taxon>Larentiinae</taxon>
        <taxon>Operophtera</taxon>
    </lineage>
</organism>
<dbReference type="Proteomes" id="UP000037510">
    <property type="component" value="Unassembled WGS sequence"/>
</dbReference>
<name>A0A0L7KUQ1_OPEBR</name>
<keyword evidence="1" id="KW-1133">Transmembrane helix</keyword>
<dbReference type="AlphaFoldDB" id="A0A0L7KUQ1"/>
<dbReference type="STRING" id="104452.A0A0L7KUQ1"/>
<reference evidence="2 3" key="1">
    <citation type="journal article" date="2015" name="Genome Biol. Evol.">
        <title>The genome of winter moth (Operophtera brumata) provides a genomic perspective on sexual dimorphism and phenology.</title>
        <authorList>
            <person name="Derks M.F."/>
            <person name="Smit S."/>
            <person name="Salis L."/>
            <person name="Schijlen E."/>
            <person name="Bossers A."/>
            <person name="Mateman C."/>
            <person name="Pijl A.S."/>
            <person name="de Ridder D."/>
            <person name="Groenen M.A."/>
            <person name="Visser M.E."/>
            <person name="Megens H.J."/>
        </authorList>
    </citation>
    <scope>NUCLEOTIDE SEQUENCE [LARGE SCALE GENOMIC DNA]</scope>
    <source>
        <strain evidence="2">WM2013NL</strain>
        <tissue evidence="2">Head and thorax</tissue>
    </source>
</reference>
<evidence type="ECO:0000256" key="1">
    <source>
        <dbReference type="SAM" id="Phobius"/>
    </source>
</evidence>
<keyword evidence="3" id="KW-1185">Reference proteome</keyword>
<evidence type="ECO:0000313" key="3">
    <source>
        <dbReference type="Proteomes" id="UP000037510"/>
    </source>
</evidence>
<protein>
    <submittedName>
        <fullName evidence="2">Protein Swiss cheese</fullName>
    </submittedName>
</protein>
<gene>
    <name evidence="2" type="ORF">OBRU01_20841</name>
</gene>
<comment type="caution">
    <text evidence="2">The sequence shown here is derived from an EMBL/GenBank/DDBJ whole genome shotgun (WGS) entry which is preliminary data.</text>
</comment>
<evidence type="ECO:0000313" key="2">
    <source>
        <dbReference type="EMBL" id="KOB66749.1"/>
    </source>
</evidence>
<proteinExistence type="predicted"/>
<keyword evidence="1" id="KW-0812">Transmembrane</keyword>
<sequence length="140" mass="16510">MDVVGLLSNINDKSNMFAVKTWTAEWTCNFQENQLLWSFCGCLLVSLLVVFFYYYRRWRSKGSGEPAKRFRKRDKMLFYGRRMLRKVKSISNSGQGKKRRAVLEPPAEYLEEDLTSDDRVPPDALYMLHSIRVFGHFEKP</sequence>